<dbReference type="NCBIfam" id="TIGR02937">
    <property type="entry name" value="sigma70-ECF"/>
    <property type="match status" value="1"/>
</dbReference>
<dbReference type="Gene3D" id="1.10.1740.10">
    <property type="match status" value="1"/>
</dbReference>
<dbReference type="EMBL" id="RJTM01000094">
    <property type="protein sequence ID" value="RNL84707.1"/>
    <property type="molecule type" value="Genomic_DNA"/>
</dbReference>
<keyword evidence="4" id="KW-0804">Transcription</keyword>
<dbReference type="InterPro" id="IPR013325">
    <property type="entry name" value="RNA_pol_sigma_r2"/>
</dbReference>
<dbReference type="PANTHER" id="PTHR43133">
    <property type="entry name" value="RNA POLYMERASE ECF-TYPE SIGMA FACTO"/>
    <property type="match status" value="1"/>
</dbReference>
<dbReference type="PANTHER" id="PTHR43133:SF46">
    <property type="entry name" value="RNA POLYMERASE SIGMA-70 FACTOR ECF SUBFAMILY"/>
    <property type="match status" value="1"/>
</dbReference>
<dbReference type="PRINTS" id="PR00038">
    <property type="entry name" value="HTHLUXR"/>
</dbReference>
<dbReference type="GO" id="GO:0003677">
    <property type="term" value="F:DNA binding"/>
    <property type="evidence" value="ECO:0007669"/>
    <property type="project" value="InterPro"/>
</dbReference>
<feature type="domain" description="RNA polymerase sigma-70 region 2" evidence="5">
    <location>
        <begin position="17"/>
        <end position="82"/>
    </location>
</feature>
<dbReference type="InterPro" id="IPR000792">
    <property type="entry name" value="Tscrpt_reg_LuxR_C"/>
</dbReference>
<dbReference type="InterPro" id="IPR036388">
    <property type="entry name" value="WH-like_DNA-bd_sf"/>
</dbReference>
<dbReference type="Proteomes" id="UP000267469">
    <property type="component" value="Unassembled WGS sequence"/>
</dbReference>
<dbReference type="AlphaFoldDB" id="A0A3N0EA38"/>
<dbReference type="InterPro" id="IPR039425">
    <property type="entry name" value="RNA_pol_sigma-70-like"/>
</dbReference>
<comment type="caution">
    <text evidence="7">The sequence shown here is derived from an EMBL/GenBank/DDBJ whole genome shotgun (WGS) entry which is preliminary data.</text>
</comment>
<keyword evidence="8" id="KW-1185">Reference proteome</keyword>
<keyword evidence="2" id="KW-0805">Transcription regulation</keyword>
<comment type="similarity">
    <text evidence="1">Belongs to the sigma-70 factor family. ECF subfamily.</text>
</comment>
<name>A0A3N0EA38_SINP1</name>
<evidence type="ECO:0000256" key="2">
    <source>
        <dbReference type="ARBA" id="ARBA00023015"/>
    </source>
</evidence>
<proteinExistence type="inferred from homology"/>
<gene>
    <name evidence="7" type="ORF">ED312_13555</name>
</gene>
<reference evidence="7 8" key="1">
    <citation type="submission" date="2018-10" db="EMBL/GenBank/DDBJ databases">
        <title>Sinomicrobium pectinilyticum sp. nov., a pectinase-producing bacterium isolated from alkaline and saline soil, and emended description of the genus Sinomicrobium.</title>
        <authorList>
            <person name="Cheng B."/>
            <person name="Li C."/>
            <person name="Lai Q."/>
            <person name="Du M."/>
            <person name="Shao Z."/>
            <person name="Xu P."/>
            <person name="Yang C."/>
        </authorList>
    </citation>
    <scope>NUCLEOTIDE SEQUENCE [LARGE SCALE GENOMIC DNA]</scope>
    <source>
        <strain evidence="7 8">5DNS001</strain>
    </source>
</reference>
<dbReference type="NCBIfam" id="TIGR02985">
    <property type="entry name" value="Sig70_bacteroi1"/>
    <property type="match status" value="1"/>
</dbReference>
<dbReference type="SUPFAM" id="SSF88946">
    <property type="entry name" value="Sigma2 domain of RNA polymerase sigma factors"/>
    <property type="match status" value="1"/>
</dbReference>
<organism evidence="7 8">
    <name type="scientific">Sinomicrobium pectinilyticum</name>
    <dbReference type="NCBI Taxonomy" id="1084421"/>
    <lineage>
        <taxon>Bacteria</taxon>
        <taxon>Pseudomonadati</taxon>
        <taxon>Bacteroidota</taxon>
        <taxon>Flavobacteriia</taxon>
        <taxon>Flavobacteriales</taxon>
        <taxon>Flavobacteriaceae</taxon>
        <taxon>Sinomicrobium</taxon>
    </lineage>
</organism>
<evidence type="ECO:0000259" key="6">
    <source>
        <dbReference type="Pfam" id="PF08281"/>
    </source>
</evidence>
<dbReference type="InterPro" id="IPR013324">
    <property type="entry name" value="RNA_pol_sigma_r3/r4-like"/>
</dbReference>
<dbReference type="Pfam" id="PF04542">
    <property type="entry name" value="Sigma70_r2"/>
    <property type="match status" value="1"/>
</dbReference>
<protein>
    <submittedName>
        <fullName evidence="7">RNA polymerase sigma-70 factor</fullName>
    </submittedName>
</protein>
<feature type="domain" description="RNA polymerase sigma factor 70 region 4 type 2" evidence="6">
    <location>
        <begin position="113"/>
        <end position="158"/>
    </location>
</feature>
<dbReference type="SUPFAM" id="SSF88659">
    <property type="entry name" value="Sigma3 and sigma4 domains of RNA polymerase sigma factors"/>
    <property type="match status" value="1"/>
</dbReference>
<evidence type="ECO:0000256" key="4">
    <source>
        <dbReference type="ARBA" id="ARBA00023163"/>
    </source>
</evidence>
<dbReference type="InterPro" id="IPR007627">
    <property type="entry name" value="RNA_pol_sigma70_r2"/>
</dbReference>
<dbReference type="InterPro" id="IPR013249">
    <property type="entry name" value="RNA_pol_sigma70_r4_t2"/>
</dbReference>
<evidence type="ECO:0000259" key="5">
    <source>
        <dbReference type="Pfam" id="PF04542"/>
    </source>
</evidence>
<evidence type="ECO:0000313" key="8">
    <source>
        <dbReference type="Proteomes" id="UP000267469"/>
    </source>
</evidence>
<dbReference type="Gene3D" id="1.10.10.10">
    <property type="entry name" value="Winged helix-like DNA-binding domain superfamily/Winged helix DNA-binding domain"/>
    <property type="match status" value="1"/>
</dbReference>
<dbReference type="InterPro" id="IPR014327">
    <property type="entry name" value="RNA_pol_sigma70_bacteroid"/>
</dbReference>
<accession>A0A3N0EA38</accession>
<dbReference type="GO" id="GO:0006352">
    <property type="term" value="P:DNA-templated transcription initiation"/>
    <property type="evidence" value="ECO:0007669"/>
    <property type="project" value="InterPro"/>
</dbReference>
<keyword evidence="3" id="KW-0731">Sigma factor</keyword>
<dbReference type="Pfam" id="PF08281">
    <property type="entry name" value="Sigma70_r4_2"/>
    <property type="match status" value="1"/>
</dbReference>
<dbReference type="GO" id="GO:0016987">
    <property type="term" value="F:sigma factor activity"/>
    <property type="evidence" value="ECO:0007669"/>
    <property type="project" value="UniProtKB-KW"/>
</dbReference>
<evidence type="ECO:0000313" key="7">
    <source>
        <dbReference type="EMBL" id="RNL84707.1"/>
    </source>
</evidence>
<evidence type="ECO:0000256" key="3">
    <source>
        <dbReference type="ARBA" id="ARBA00023082"/>
    </source>
</evidence>
<dbReference type="InterPro" id="IPR014284">
    <property type="entry name" value="RNA_pol_sigma-70_dom"/>
</dbReference>
<sequence>MLKPFSKGDRTAFQTIFELMEKRLYGFVFSYTKSEYIAEEIVQEVFIRIWEKREEIKLKGSFSSLLYTMAKNLTLNYLRNASQRAVIRDELWRNVSELREDTESEVIFSEYRDILDDIVDHLPQKKRSIYIMSREEGKTNAEIADIMGISQKTVKNHLWKIFETIKVQLQPHLENTIKFFFLLSVYHFF</sequence>
<evidence type="ECO:0000256" key="1">
    <source>
        <dbReference type="ARBA" id="ARBA00010641"/>
    </source>
</evidence>